<gene>
    <name evidence="2" type="ORF">COW36_17740</name>
</gene>
<feature type="transmembrane region" description="Helical" evidence="1">
    <location>
        <begin position="59"/>
        <end position="84"/>
    </location>
</feature>
<proteinExistence type="predicted"/>
<dbReference type="AlphaFoldDB" id="A0A2M7G1P7"/>
<protein>
    <recommendedName>
        <fullName evidence="4">DUF983 domain-containing protein</fullName>
    </recommendedName>
</protein>
<dbReference type="EMBL" id="PFFQ01000053">
    <property type="protein sequence ID" value="PIW15260.1"/>
    <property type="molecule type" value="Genomic_DNA"/>
</dbReference>
<keyword evidence="1" id="KW-1133">Transmembrane helix</keyword>
<evidence type="ECO:0000313" key="3">
    <source>
        <dbReference type="Proteomes" id="UP000231019"/>
    </source>
</evidence>
<evidence type="ECO:0008006" key="4">
    <source>
        <dbReference type="Google" id="ProtNLM"/>
    </source>
</evidence>
<dbReference type="Proteomes" id="UP000231019">
    <property type="component" value="Unassembled WGS sequence"/>
</dbReference>
<comment type="caution">
    <text evidence="2">The sequence shown here is derived from an EMBL/GenBank/DDBJ whole genome shotgun (WGS) entry which is preliminary data.</text>
</comment>
<feature type="transmembrane region" description="Helical" evidence="1">
    <location>
        <begin position="90"/>
        <end position="112"/>
    </location>
</feature>
<evidence type="ECO:0000256" key="1">
    <source>
        <dbReference type="SAM" id="Phobius"/>
    </source>
</evidence>
<sequence>MRDLPQKTESPGLLPRLKVVGRCLSLACPRCGWRPIAGLFSFQTRCPGCDLLIDKGNGFLLGALPISYVVFIFVWLLPVSAAWIMKALTYPVAFGLIGVGAVVIPLLIYNYCKLISLALYYFFMVAELTETSENG</sequence>
<reference evidence="2 3" key="1">
    <citation type="submission" date="2017-09" db="EMBL/GenBank/DDBJ databases">
        <title>Depth-based differentiation of microbial function through sediment-hosted aquifers and enrichment of novel symbionts in the deep terrestrial subsurface.</title>
        <authorList>
            <person name="Probst A.J."/>
            <person name="Ladd B."/>
            <person name="Jarett J.K."/>
            <person name="Geller-Mcgrath D.E."/>
            <person name="Sieber C.M."/>
            <person name="Emerson J.B."/>
            <person name="Anantharaman K."/>
            <person name="Thomas B.C."/>
            <person name="Malmstrom R."/>
            <person name="Stieglmeier M."/>
            <person name="Klingl A."/>
            <person name="Woyke T."/>
            <person name="Ryan C.M."/>
            <person name="Banfield J.F."/>
        </authorList>
    </citation>
    <scope>NUCLEOTIDE SEQUENCE [LARGE SCALE GENOMIC DNA]</scope>
    <source>
        <strain evidence="2">CG17_big_fil_post_rev_8_21_14_2_50_48_46</strain>
    </source>
</reference>
<evidence type="ECO:0000313" key="2">
    <source>
        <dbReference type="EMBL" id="PIW15260.1"/>
    </source>
</evidence>
<keyword evidence="1" id="KW-0812">Transmembrane</keyword>
<keyword evidence="1" id="KW-0472">Membrane</keyword>
<organism evidence="2 3">
    <name type="scientific">bacterium (Candidatus Blackallbacteria) CG17_big_fil_post_rev_8_21_14_2_50_48_46</name>
    <dbReference type="NCBI Taxonomy" id="2014261"/>
    <lineage>
        <taxon>Bacteria</taxon>
        <taxon>Candidatus Blackallbacteria</taxon>
    </lineage>
</organism>
<name>A0A2M7G1P7_9BACT</name>
<accession>A0A2M7G1P7</accession>